<evidence type="ECO:0000313" key="3">
    <source>
        <dbReference type="Proteomes" id="UP000827092"/>
    </source>
</evidence>
<feature type="coiled-coil region" evidence="1">
    <location>
        <begin position="590"/>
        <end position="654"/>
    </location>
</feature>
<organism evidence="2 3">
    <name type="scientific">Oedothorax gibbosus</name>
    <dbReference type="NCBI Taxonomy" id="931172"/>
    <lineage>
        <taxon>Eukaryota</taxon>
        <taxon>Metazoa</taxon>
        <taxon>Ecdysozoa</taxon>
        <taxon>Arthropoda</taxon>
        <taxon>Chelicerata</taxon>
        <taxon>Arachnida</taxon>
        <taxon>Araneae</taxon>
        <taxon>Araneomorphae</taxon>
        <taxon>Entelegynae</taxon>
        <taxon>Araneoidea</taxon>
        <taxon>Linyphiidae</taxon>
        <taxon>Erigoninae</taxon>
        <taxon>Oedothorax</taxon>
    </lineage>
</organism>
<dbReference type="Proteomes" id="UP000827092">
    <property type="component" value="Unassembled WGS sequence"/>
</dbReference>
<accession>A0AAV6TWC3</accession>
<gene>
    <name evidence="2" type="ORF">JTE90_015041</name>
</gene>
<dbReference type="EMBL" id="JAFNEN010000939">
    <property type="protein sequence ID" value="KAG8175938.1"/>
    <property type="molecule type" value="Genomic_DNA"/>
</dbReference>
<dbReference type="AlphaFoldDB" id="A0AAV6TWC3"/>
<keyword evidence="1" id="KW-0175">Coiled coil</keyword>
<proteinExistence type="predicted"/>
<evidence type="ECO:0000256" key="1">
    <source>
        <dbReference type="SAM" id="Coils"/>
    </source>
</evidence>
<evidence type="ECO:0000313" key="2">
    <source>
        <dbReference type="EMBL" id="KAG8175938.1"/>
    </source>
</evidence>
<keyword evidence="3" id="KW-1185">Reference proteome</keyword>
<comment type="caution">
    <text evidence="2">The sequence shown here is derived from an EMBL/GenBank/DDBJ whole genome shotgun (WGS) entry which is preliminary data.</text>
</comment>
<reference evidence="2 3" key="1">
    <citation type="journal article" date="2022" name="Nat. Ecol. Evol.">
        <title>A masculinizing supergene underlies an exaggerated male reproductive morph in a spider.</title>
        <authorList>
            <person name="Hendrickx F."/>
            <person name="De Corte Z."/>
            <person name="Sonet G."/>
            <person name="Van Belleghem S.M."/>
            <person name="Kostlbacher S."/>
            <person name="Vangestel C."/>
        </authorList>
    </citation>
    <scope>NUCLEOTIDE SEQUENCE [LARGE SCALE GENOMIC DNA]</scope>
    <source>
        <strain evidence="2">W744_W776</strain>
    </source>
</reference>
<name>A0AAV6TWC3_9ARAC</name>
<sequence>MDPLHDVFVREGLPSTSLQGGHRGFHPWESYYLWGEHSEFSPRLSDNIERRCPCPPPVKVSQCRRVMASFHSQLARHKHKRVYCCLCRAEVTVGCFVSHVQEKHGVLCATSCAFCYGQFRWQKGDVVRDLRVAHHRKRCLESFLKTHRQAPRQCFEDVSTALPEGDETPISSSPSESEAYEFCPICYEPHRNGPRMNGRTRNELWETYGFYDSLPEDDLFFRDCGPKHVRFSEESGLGLCTHNIFQCFRLDEYAFYHVMVRACLWQDFRQQNWSEVHFLPYSTLCDGLHLDEGEETQRDEGHIHHRHLMIAVKRERVVSFKEKWRRLTRIKRETLDTGGPVRRQRDKLCVSVHTASHLMYALVYVSRPWATCDAPCATTLARGGGRGNDETGSHYWIFRELSSCAHLALAALFEGGHETLVSKRHRDSNLANFYEHVERANQHWQVRLKHLAMKEKNCVLPLAREYEMSDTWAEDCPVVYVYGRAKYLKCVPELGKLEYDAWLRHQLRTGNHFWSGLRDEYYVLEHYQTRCMNTLKQVVDGVQNTFARKEVLLQSVIGQLKNEMSRHVAEKEDILRVVAESQKHSEAMVLERETARNGEAKARKGEAKAQKRIEALVRKLVTTRKDVAKAQKRIRHLEAELKSVAEERLRQSEERPISEQ</sequence>
<protein>
    <recommendedName>
        <fullName evidence="4">C2H2-type domain-containing protein</fullName>
    </recommendedName>
</protein>
<evidence type="ECO:0008006" key="4">
    <source>
        <dbReference type="Google" id="ProtNLM"/>
    </source>
</evidence>